<feature type="chain" id="PRO_5005657203" evidence="1">
    <location>
        <begin position="25"/>
        <end position="48"/>
    </location>
</feature>
<keyword evidence="1" id="KW-0732">Signal</keyword>
<evidence type="ECO:0000313" key="2">
    <source>
        <dbReference type="Proteomes" id="UP000036681"/>
    </source>
</evidence>
<dbReference type="AlphaFoldDB" id="A0A0M3IEU6"/>
<feature type="signal peptide" evidence="1">
    <location>
        <begin position="1"/>
        <end position="24"/>
    </location>
</feature>
<evidence type="ECO:0000313" key="3">
    <source>
        <dbReference type="WBParaSite" id="ALUE_0001666401-mRNA-1"/>
    </source>
</evidence>
<dbReference type="WBParaSite" id="ALUE_0001666401-mRNA-1">
    <property type="protein sequence ID" value="ALUE_0001666401-mRNA-1"/>
    <property type="gene ID" value="ALUE_0001666401"/>
</dbReference>
<name>A0A0M3IEU6_ASCLU</name>
<protein>
    <submittedName>
        <fullName evidence="3">Secreted protein</fullName>
    </submittedName>
</protein>
<sequence>MLRSVKIVLLCWFVLINEVGVYEATEIRSSQIVEAKNSRMANGFFTIA</sequence>
<organism evidence="2 3">
    <name type="scientific">Ascaris lumbricoides</name>
    <name type="common">Giant roundworm</name>
    <dbReference type="NCBI Taxonomy" id="6252"/>
    <lineage>
        <taxon>Eukaryota</taxon>
        <taxon>Metazoa</taxon>
        <taxon>Ecdysozoa</taxon>
        <taxon>Nematoda</taxon>
        <taxon>Chromadorea</taxon>
        <taxon>Rhabditida</taxon>
        <taxon>Spirurina</taxon>
        <taxon>Ascaridomorpha</taxon>
        <taxon>Ascaridoidea</taxon>
        <taxon>Ascarididae</taxon>
        <taxon>Ascaris</taxon>
    </lineage>
</organism>
<evidence type="ECO:0000256" key="1">
    <source>
        <dbReference type="SAM" id="SignalP"/>
    </source>
</evidence>
<reference evidence="3" key="1">
    <citation type="submission" date="2017-02" db="UniProtKB">
        <authorList>
            <consortium name="WormBaseParasite"/>
        </authorList>
    </citation>
    <scope>IDENTIFICATION</scope>
</reference>
<accession>A0A0M3IEU6</accession>
<keyword evidence="2" id="KW-1185">Reference proteome</keyword>
<dbReference type="Proteomes" id="UP000036681">
    <property type="component" value="Unplaced"/>
</dbReference>
<proteinExistence type="predicted"/>